<dbReference type="EMBL" id="JQDR03011482">
    <property type="protein sequence ID" value="KAA0192673.1"/>
    <property type="molecule type" value="Genomic_DNA"/>
</dbReference>
<gene>
    <name evidence="2" type="ORF">HAZT_HAZT003695</name>
</gene>
<proteinExistence type="predicted"/>
<protein>
    <submittedName>
        <fullName evidence="2">Uncharacterized protein</fullName>
    </submittedName>
</protein>
<organism evidence="2">
    <name type="scientific">Hyalella azteca</name>
    <name type="common">Amphipod</name>
    <dbReference type="NCBI Taxonomy" id="294128"/>
    <lineage>
        <taxon>Eukaryota</taxon>
        <taxon>Metazoa</taxon>
        <taxon>Ecdysozoa</taxon>
        <taxon>Arthropoda</taxon>
        <taxon>Crustacea</taxon>
        <taxon>Multicrustacea</taxon>
        <taxon>Malacostraca</taxon>
        <taxon>Eumalacostraca</taxon>
        <taxon>Peracarida</taxon>
        <taxon>Amphipoda</taxon>
        <taxon>Senticaudata</taxon>
        <taxon>Talitrida</taxon>
        <taxon>Talitroidea</taxon>
        <taxon>Hyalellidae</taxon>
        <taxon>Hyalella</taxon>
    </lineage>
</organism>
<reference evidence="2" key="2">
    <citation type="journal article" date="2018" name="Environ. Sci. Technol.">
        <title>The Toxicogenome of Hyalella azteca: A Model for Sediment Ecotoxicology and Evolutionary Toxicology.</title>
        <authorList>
            <person name="Poynton H.C."/>
            <person name="Hasenbein S."/>
            <person name="Benoit J.B."/>
            <person name="Sepulveda M.S."/>
            <person name="Poelchau M.F."/>
            <person name="Hughes D.S.T."/>
            <person name="Murali S.C."/>
            <person name="Chen S."/>
            <person name="Glastad K.M."/>
            <person name="Goodisman M.A.D."/>
            <person name="Werren J.H."/>
            <person name="Vineis J.H."/>
            <person name="Bowen J.L."/>
            <person name="Friedrich M."/>
            <person name="Jones J."/>
            <person name="Robertson H.M."/>
            <person name="Feyereisen R."/>
            <person name="Mechler-Hickson A."/>
            <person name="Mathers N."/>
            <person name="Lee C.E."/>
            <person name="Colbourne J.K."/>
            <person name="Biales A."/>
            <person name="Johnston J.S."/>
            <person name="Wellborn G.A."/>
            <person name="Rosendale A.J."/>
            <person name="Cridge A.G."/>
            <person name="Munoz-Torres M.C."/>
            <person name="Bain P.A."/>
            <person name="Manny A.R."/>
            <person name="Major K.M."/>
            <person name="Lambert F.N."/>
            <person name="Vulpe C.D."/>
            <person name="Tuck P."/>
            <person name="Blalock B.J."/>
            <person name="Lin Y.Y."/>
            <person name="Smith M.E."/>
            <person name="Ochoa-Acuna H."/>
            <person name="Chen M.M."/>
            <person name="Childers C.P."/>
            <person name="Qu J."/>
            <person name="Dugan S."/>
            <person name="Lee S.L."/>
            <person name="Chao H."/>
            <person name="Dinh H."/>
            <person name="Han Y."/>
            <person name="Doddapaneni H."/>
            <person name="Worley K.C."/>
            <person name="Muzny D.M."/>
            <person name="Gibbs R.A."/>
            <person name="Richards S."/>
        </authorList>
    </citation>
    <scope>NUCLEOTIDE SEQUENCE</scope>
    <source>
        <strain evidence="2">HAZT.00-mixed</strain>
        <tissue evidence="2">Whole organism</tissue>
    </source>
</reference>
<keyword evidence="1" id="KW-0472">Membrane</keyword>
<evidence type="ECO:0000256" key="1">
    <source>
        <dbReference type="SAM" id="Phobius"/>
    </source>
</evidence>
<dbReference type="Proteomes" id="UP000711488">
    <property type="component" value="Unassembled WGS sequence"/>
</dbReference>
<dbReference type="AlphaFoldDB" id="A0A6A0H057"/>
<feature type="transmembrane region" description="Helical" evidence="1">
    <location>
        <begin position="54"/>
        <end position="75"/>
    </location>
</feature>
<reference evidence="2" key="3">
    <citation type="submission" date="2019-06" db="EMBL/GenBank/DDBJ databases">
        <authorList>
            <person name="Poynton C."/>
            <person name="Hasenbein S."/>
            <person name="Benoit J.B."/>
            <person name="Sepulveda M.S."/>
            <person name="Poelchau M.F."/>
            <person name="Murali S.C."/>
            <person name="Chen S."/>
            <person name="Glastad K.M."/>
            <person name="Werren J.H."/>
            <person name="Vineis J.H."/>
            <person name="Bowen J.L."/>
            <person name="Friedrich M."/>
            <person name="Jones J."/>
            <person name="Robertson H.M."/>
            <person name="Feyereisen R."/>
            <person name="Mechler-Hickson A."/>
            <person name="Mathers N."/>
            <person name="Lee C.E."/>
            <person name="Colbourne J.K."/>
            <person name="Biales A."/>
            <person name="Johnston J.S."/>
            <person name="Wellborn G.A."/>
            <person name="Rosendale A.J."/>
            <person name="Cridge A.G."/>
            <person name="Munoz-Torres M.C."/>
            <person name="Bain P.A."/>
            <person name="Manny A.R."/>
            <person name="Major K.M."/>
            <person name="Lambert F.N."/>
            <person name="Vulpe C.D."/>
            <person name="Tuck P."/>
            <person name="Blalock B.J."/>
            <person name="Lin Y.-Y."/>
            <person name="Smith M.E."/>
            <person name="Ochoa-Acuna H."/>
            <person name="Chen M.-J.M."/>
            <person name="Childers C.P."/>
            <person name="Qu J."/>
            <person name="Dugan S."/>
            <person name="Lee S.L."/>
            <person name="Chao H."/>
            <person name="Dinh H."/>
            <person name="Han Y."/>
            <person name="Doddapaneni H."/>
            <person name="Worley K.C."/>
            <person name="Muzny D.M."/>
            <person name="Gibbs R.A."/>
            <person name="Richards S."/>
        </authorList>
    </citation>
    <scope>NUCLEOTIDE SEQUENCE</scope>
    <source>
        <strain evidence="2">HAZT.00-mixed</strain>
        <tissue evidence="2">Whole organism</tissue>
    </source>
</reference>
<name>A0A6A0H057_HYAAZ</name>
<evidence type="ECO:0000313" key="2">
    <source>
        <dbReference type="EMBL" id="KAA0192673.1"/>
    </source>
</evidence>
<reference evidence="2" key="1">
    <citation type="submission" date="2014-08" db="EMBL/GenBank/DDBJ databases">
        <authorList>
            <person name="Murali S."/>
            <person name="Richards S."/>
            <person name="Bandaranaike D."/>
            <person name="Bellair M."/>
            <person name="Blankenburg K."/>
            <person name="Chao H."/>
            <person name="Dinh H."/>
            <person name="Doddapaneni H."/>
            <person name="Dugan-Rocha S."/>
            <person name="Elkadiri S."/>
            <person name="Gnanaolivu R."/>
            <person name="Hughes D."/>
            <person name="Lee S."/>
            <person name="Li M."/>
            <person name="Ming W."/>
            <person name="Munidasa M."/>
            <person name="Muniz J."/>
            <person name="Nguyen L."/>
            <person name="Osuji N."/>
            <person name="Pu L.-L."/>
            <person name="Puazo M."/>
            <person name="Skinner E."/>
            <person name="Qu C."/>
            <person name="Quiroz J."/>
            <person name="Raj R."/>
            <person name="Weissenberger G."/>
            <person name="Xin Y."/>
            <person name="Zou X."/>
            <person name="Han Y."/>
            <person name="Worley K."/>
            <person name="Muzny D."/>
            <person name="Gibbs R."/>
        </authorList>
    </citation>
    <scope>NUCLEOTIDE SEQUENCE</scope>
    <source>
        <strain evidence="2">HAZT.00-mixed</strain>
        <tissue evidence="2">Whole organism</tissue>
    </source>
</reference>
<comment type="caution">
    <text evidence="2">The sequence shown here is derived from an EMBL/GenBank/DDBJ whole genome shotgun (WGS) entry which is preliminary data.</text>
</comment>
<sequence>MVNAAVLRLQELGRLHDLKQRWWKERKEGGKCKVDESKAGNKANELGLSSVGGVFAVLVGGMMIAFCVAIGEFIWKSRKVAIAKHVSLVLENFERLQNFIPFKF</sequence>
<accession>A0A6A0H057</accession>
<keyword evidence="1" id="KW-0812">Transmembrane</keyword>
<keyword evidence="1" id="KW-1133">Transmembrane helix</keyword>